<dbReference type="AlphaFoldDB" id="A0ABD5VEI7"/>
<dbReference type="Proteomes" id="UP001596395">
    <property type="component" value="Unassembled WGS sequence"/>
</dbReference>
<comment type="caution">
    <text evidence="2">The sequence shown here is derived from an EMBL/GenBank/DDBJ whole genome shotgun (WGS) entry which is preliminary data.</text>
</comment>
<name>A0ABD5VEI7_9EURY</name>
<feature type="region of interest" description="Disordered" evidence="1">
    <location>
        <begin position="1"/>
        <end position="20"/>
    </location>
</feature>
<organism evidence="2 3">
    <name type="scientific">Halorubellus litoreus</name>
    <dbReference type="NCBI Taxonomy" id="755308"/>
    <lineage>
        <taxon>Archaea</taxon>
        <taxon>Methanobacteriati</taxon>
        <taxon>Methanobacteriota</taxon>
        <taxon>Stenosarchaea group</taxon>
        <taxon>Halobacteria</taxon>
        <taxon>Halobacteriales</taxon>
        <taxon>Halorubellaceae</taxon>
        <taxon>Halorubellus</taxon>
    </lineage>
</organism>
<keyword evidence="3" id="KW-1185">Reference proteome</keyword>
<evidence type="ECO:0000313" key="2">
    <source>
        <dbReference type="EMBL" id="MFC6953790.1"/>
    </source>
</evidence>
<gene>
    <name evidence="2" type="ORF">ACFQGB_13035</name>
</gene>
<sequence length="208" mass="22821">MPTYSNNGDRLADGLPEVMPTDRTSGNFKLLDPIGHAFDRVEEDIQVVDEESTIQTANQLPSLEKLSRMVQIRPKSGESKEKFRLRLIAEFQLVTCEGTVNNIIANAATLLNIKPTEVGYDPNSGEPGVELLEIPKSSLDAVEITEAEFIDILNRQTPFGYRVDALFRGTFTYRTSADYNGNVNDPTLGYTNIAGSVGDGTYAGLLTD</sequence>
<reference evidence="2 3" key="1">
    <citation type="journal article" date="2019" name="Int. J. Syst. Evol. Microbiol.">
        <title>The Global Catalogue of Microorganisms (GCM) 10K type strain sequencing project: providing services to taxonomists for standard genome sequencing and annotation.</title>
        <authorList>
            <consortium name="The Broad Institute Genomics Platform"/>
            <consortium name="The Broad Institute Genome Sequencing Center for Infectious Disease"/>
            <person name="Wu L."/>
            <person name="Ma J."/>
        </authorList>
    </citation>
    <scope>NUCLEOTIDE SEQUENCE [LARGE SCALE GENOMIC DNA]</scope>
    <source>
        <strain evidence="2 3">GX26</strain>
    </source>
</reference>
<dbReference type="RefSeq" id="WP_336350743.1">
    <property type="nucleotide sequence ID" value="NZ_JAZAQL010000002.1"/>
</dbReference>
<protein>
    <submittedName>
        <fullName evidence="2">Uncharacterized protein</fullName>
    </submittedName>
</protein>
<dbReference type="EMBL" id="JBHSXN010000002">
    <property type="protein sequence ID" value="MFC6953790.1"/>
    <property type="molecule type" value="Genomic_DNA"/>
</dbReference>
<proteinExistence type="predicted"/>
<accession>A0ABD5VEI7</accession>
<evidence type="ECO:0000256" key="1">
    <source>
        <dbReference type="SAM" id="MobiDB-lite"/>
    </source>
</evidence>
<evidence type="ECO:0000313" key="3">
    <source>
        <dbReference type="Proteomes" id="UP001596395"/>
    </source>
</evidence>